<comment type="caution">
    <text evidence="2">The sequence shown here is derived from an EMBL/GenBank/DDBJ whole genome shotgun (WGS) entry which is preliminary data.</text>
</comment>
<feature type="transmembrane region" description="Helical" evidence="1">
    <location>
        <begin position="104"/>
        <end position="121"/>
    </location>
</feature>
<dbReference type="GO" id="GO:0005840">
    <property type="term" value="C:ribosome"/>
    <property type="evidence" value="ECO:0007669"/>
    <property type="project" value="UniProtKB-KW"/>
</dbReference>
<organism evidence="2 3">
    <name type="scientific">Aquibacillus albus</name>
    <dbReference type="NCBI Taxonomy" id="1168171"/>
    <lineage>
        <taxon>Bacteria</taxon>
        <taxon>Bacillati</taxon>
        <taxon>Bacillota</taxon>
        <taxon>Bacilli</taxon>
        <taxon>Bacillales</taxon>
        <taxon>Bacillaceae</taxon>
        <taxon>Aquibacillus</taxon>
    </lineage>
</organism>
<keyword evidence="1" id="KW-1133">Transmembrane helix</keyword>
<name>A0ABS2N3L3_9BACI</name>
<evidence type="ECO:0000313" key="3">
    <source>
        <dbReference type="Proteomes" id="UP001296943"/>
    </source>
</evidence>
<keyword evidence="3" id="KW-1185">Reference proteome</keyword>
<proteinExistence type="predicted"/>
<evidence type="ECO:0000256" key="1">
    <source>
        <dbReference type="SAM" id="Phobius"/>
    </source>
</evidence>
<reference evidence="2 3" key="1">
    <citation type="submission" date="2021-01" db="EMBL/GenBank/DDBJ databases">
        <title>Genomic Encyclopedia of Type Strains, Phase IV (KMG-IV): sequencing the most valuable type-strain genomes for metagenomic binning, comparative biology and taxonomic classification.</title>
        <authorList>
            <person name="Goeker M."/>
        </authorList>
    </citation>
    <scope>NUCLEOTIDE SEQUENCE [LARGE SCALE GENOMIC DNA]</scope>
    <source>
        <strain evidence="2 3">DSM 23711</strain>
    </source>
</reference>
<keyword evidence="2" id="KW-0687">Ribonucleoprotein</keyword>
<keyword evidence="2" id="KW-0689">Ribosomal protein</keyword>
<dbReference type="Proteomes" id="UP001296943">
    <property type="component" value="Unassembled WGS sequence"/>
</dbReference>
<feature type="transmembrane region" description="Helical" evidence="1">
    <location>
        <begin position="127"/>
        <end position="145"/>
    </location>
</feature>
<dbReference type="EMBL" id="JAFBDR010000020">
    <property type="protein sequence ID" value="MBM7572728.1"/>
    <property type="molecule type" value="Genomic_DNA"/>
</dbReference>
<gene>
    <name evidence="2" type="ORF">JOC48_003259</name>
</gene>
<protein>
    <submittedName>
        <fullName evidence="2">Ribosomal protein L29</fullName>
    </submittedName>
</protein>
<keyword evidence="1" id="KW-0812">Transmembrane</keyword>
<evidence type="ECO:0000313" key="2">
    <source>
        <dbReference type="EMBL" id="MBM7572728.1"/>
    </source>
</evidence>
<dbReference type="RefSeq" id="WP_204501329.1">
    <property type="nucleotide sequence ID" value="NZ_JAFBDR010000020.1"/>
</dbReference>
<keyword evidence="1" id="KW-0472">Membrane</keyword>
<sequence>MGNLKANKSIAIVKWMKYRVNESVFNKLDFFLIERVINALSNYTYECETCNHHLGELEEYLLDLEFQRKTGKLRSMDYRQHKQKIRNIISHLKKEHDLKSSARSFNIFVPIGTAIGIILGFYLSQSIILAIIGGIFTGITVGYVYDTDYQKNDLTL</sequence>
<accession>A0ABS2N3L3</accession>